<evidence type="ECO:0008006" key="9">
    <source>
        <dbReference type="Google" id="ProtNLM"/>
    </source>
</evidence>
<evidence type="ECO:0000256" key="5">
    <source>
        <dbReference type="ARBA" id="ARBA00023136"/>
    </source>
</evidence>
<dbReference type="PANTHER" id="PTHR30213:SF1">
    <property type="entry name" value="INNER MEMBRANE PROTEIN YHJD"/>
    <property type="match status" value="1"/>
</dbReference>
<dbReference type="NCBIfam" id="TIGR00765">
    <property type="entry name" value="yihY_not_rbn"/>
    <property type="match status" value="1"/>
</dbReference>
<evidence type="ECO:0000313" key="7">
    <source>
        <dbReference type="EMBL" id="BDE04834.1"/>
    </source>
</evidence>
<feature type="transmembrane region" description="Helical" evidence="6">
    <location>
        <begin position="146"/>
        <end position="172"/>
    </location>
</feature>
<evidence type="ECO:0000256" key="2">
    <source>
        <dbReference type="ARBA" id="ARBA00022475"/>
    </source>
</evidence>
<dbReference type="GO" id="GO:0005886">
    <property type="term" value="C:plasma membrane"/>
    <property type="evidence" value="ECO:0007669"/>
    <property type="project" value="UniProtKB-SubCell"/>
</dbReference>
<keyword evidence="3 6" id="KW-0812">Transmembrane</keyword>
<gene>
    <name evidence="7" type="ORF">WPS_01100</name>
</gene>
<dbReference type="Pfam" id="PF03631">
    <property type="entry name" value="Virul_fac_BrkB"/>
    <property type="match status" value="1"/>
</dbReference>
<proteinExistence type="predicted"/>
<dbReference type="AlphaFoldDB" id="A0AAN1XS84"/>
<dbReference type="RefSeq" id="WP_317995923.1">
    <property type="nucleotide sequence ID" value="NZ_AP025523.1"/>
</dbReference>
<sequence>MNAFLDLGLLKATVARFNADKAPRLAAALSYTTVFAVAPVIIIVVAIAGYVVGVANGTGHGHHVVEDRLIGAIASSAGQGAAETVRQMVTASFDKPRQSIAAQVIGWITFIVGAVGLFAALQDALNTVWHVEPQKRTIFVAIRERIASFGMLLAIGFLLLVTTLANAVIAVINARIAALLPFAGAGVLFGVINVVVSIALIAGLFALMYRYLPDTEITWRDVWPGAIVTAVAFVIGQSLISLYIAHAGIGSGYGAAGSLLVILVWVYYSSMLLLFGAEFTAVSKERRAAAPAATHSANGAPPRAAAAGR</sequence>
<organism evidence="7 8">
    <name type="scientific">Vulcanimicrobium alpinum</name>
    <dbReference type="NCBI Taxonomy" id="3016050"/>
    <lineage>
        <taxon>Bacteria</taxon>
        <taxon>Bacillati</taxon>
        <taxon>Vulcanimicrobiota</taxon>
        <taxon>Vulcanimicrobiia</taxon>
        <taxon>Vulcanimicrobiales</taxon>
        <taxon>Vulcanimicrobiaceae</taxon>
        <taxon>Vulcanimicrobium</taxon>
    </lineage>
</organism>
<accession>A0AAN1XS84</accession>
<dbReference type="PIRSF" id="PIRSF035875">
    <property type="entry name" value="RNase_BN"/>
    <property type="match status" value="1"/>
</dbReference>
<feature type="transmembrane region" description="Helical" evidence="6">
    <location>
        <begin position="104"/>
        <end position="125"/>
    </location>
</feature>
<feature type="transmembrane region" description="Helical" evidence="6">
    <location>
        <begin position="221"/>
        <end position="244"/>
    </location>
</feature>
<evidence type="ECO:0000256" key="6">
    <source>
        <dbReference type="SAM" id="Phobius"/>
    </source>
</evidence>
<feature type="transmembrane region" description="Helical" evidence="6">
    <location>
        <begin position="25"/>
        <end position="52"/>
    </location>
</feature>
<protein>
    <recommendedName>
        <fullName evidence="9">YihY/virulence factor BrkB family protein</fullName>
    </recommendedName>
</protein>
<evidence type="ECO:0000256" key="1">
    <source>
        <dbReference type="ARBA" id="ARBA00004651"/>
    </source>
</evidence>
<dbReference type="EMBL" id="AP025523">
    <property type="protein sequence ID" value="BDE04834.1"/>
    <property type="molecule type" value="Genomic_DNA"/>
</dbReference>
<keyword evidence="5 6" id="KW-0472">Membrane</keyword>
<evidence type="ECO:0000256" key="4">
    <source>
        <dbReference type="ARBA" id="ARBA00022989"/>
    </source>
</evidence>
<feature type="transmembrane region" description="Helical" evidence="6">
    <location>
        <begin position="256"/>
        <end position="277"/>
    </location>
</feature>
<dbReference type="Proteomes" id="UP001317532">
    <property type="component" value="Chromosome"/>
</dbReference>
<dbReference type="KEGG" id="vab:WPS_01100"/>
<keyword evidence="2" id="KW-1003">Cell membrane</keyword>
<dbReference type="InterPro" id="IPR017039">
    <property type="entry name" value="Virul_fac_BrkB"/>
</dbReference>
<dbReference type="PANTHER" id="PTHR30213">
    <property type="entry name" value="INNER MEMBRANE PROTEIN YHJD"/>
    <property type="match status" value="1"/>
</dbReference>
<keyword evidence="4 6" id="KW-1133">Transmembrane helix</keyword>
<reference evidence="7 8" key="1">
    <citation type="journal article" date="2022" name="ISME Commun">
        <title>Vulcanimicrobium alpinus gen. nov. sp. nov., the first cultivated representative of the candidate phylum 'Eremiobacterota', is a metabolically versatile aerobic anoxygenic phototroph.</title>
        <authorList>
            <person name="Yabe S."/>
            <person name="Muto K."/>
            <person name="Abe K."/>
            <person name="Yokota A."/>
            <person name="Staudigel H."/>
            <person name="Tebo B.M."/>
        </authorList>
    </citation>
    <scope>NUCLEOTIDE SEQUENCE [LARGE SCALE GENOMIC DNA]</scope>
    <source>
        <strain evidence="7 8">WC8-2</strain>
    </source>
</reference>
<name>A0AAN1XS84_UNVUL</name>
<evidence type="ECO:0000313" key="8">
    <source>
        <dbReference type="Proteomes" id="UP001317532"/>
    </source>
</evidence>
<comment type="subcellular location">
    <subcellularLocation>
        <location evidence="1">Cell membrane</location>
        <topology evidence="1">Multi-pass membrane protein</topology>
    </subcellularLocation>
</comment>
<feature type="transmembrane region" description="Helical" evidence="6">
    <location>
        <begin position="178"/>
        <end position="209"/>
    </location>
</feature>
<evidence type="ECO:0000256" key="3">
    <source>
        <dbReference type="ARBA" id="ARBA00022692"/>
    </source>
</evidence>
<keyword evidence="8" id="KW-1185">Reference proteome</keyword>